<keyword evidence="1" id="KW-1277">Toxin-antitoxin system</keyword>
<dbReference type="InterPro" id="IPR038296">
    <property type="entry name" value="ParD_sf"/>
</dbReference>
<gene>
    <name evidence="2" type="ORF">ACFFIC_20815</name>
</gene>
<accession>A0ABV6IWG5</accession>
<dbReference type="EMBL" id="JBHLVZ010000073">
    <property type="protein sequence ID" value="MFC0387963.1"/>
    <property type="molecule type" value="Genomic_DNA"/>
</dbReference>
<name>A0ABV6IWG5_9PROT</name>
<dbReference type="InterPro" id="IPR022789">
    <property type="entry name" value="ParD"/>
</dbReference>
<evidence type="ECO:0000256" key="1">
    <source>
        <dbReference type="ARBA" id="ARBA00022649"/>
    </source>
</evidence>
<dbReference type="InterPro" id="IPR010985">
    <property type="entry name" value="Ribbon_hlx_hlx"/>
</dbReference>
<dbReference type="NCBIfam" id="TIGR02606">
    <property type="entry name" value="antidote_CC2985"/>
    <property type="match status" value="1"/>
</dbReference>
<proteinExistence type="predicted"/>
<sequence length="53" mass="6037">MNVSLTPKIHAFVRDRVTSGRFQNASEAVRAAFRLLEEDERRPRPEVERPSGG</sequence>
<reference evidence="2 3" key="1">
    <citation type="submission" date="2024-09" db="EMBL/GenBank/DDBJ databases">
        <authorList>
            <person name="Sun Q."/>
            <person name="Mori K."/>
        </authorList>
    </citation>
    <scope>NUCLEOTIDE SEQUENCE [LARGE SCALE GENOMIC DNA]</scope>
    <source>
        <strain evidence="2 3">CCM 7468</strain>
    </source>
</reference>
<dbReference type="Gene3D" id="6.10.10.120">
    <property type="entry name" value="Antitoxin ParD1-like"/>
    <property type="match status" value="1"/>
</dbReference>
<organism evidence="2 3">
    <name type="scientific">Muricoccus vinaceus</name>
    <dbReference type="NCBI Taxonomy" id="424704"/>
    <lineage>
        <taxon>Bacteria</taxon>
        <taxon>Pseudomonadati</taxon>
        <taxon>Pseudomonadota</taxon>
        <taxon>Alphaproteobacteria</taxon>
        <taxon>Acetobacterales</taxon>
        <taxon>Roseomonadaceae</taxon>
        <taxon>Muricoccus</taxon>
    </lineage>
</organism>
<comment type="caution">
    <text evidence="2">The sequence shown here is derived from an EMBL/GenBank/DDBJ whole genome shotgun (WGS) entry which is preliminary data.</text>
</comment>
<dbReference type="SUPFAM" id="SSF47598">
    <property type="entry name" value="Ribbon-helix-helix"/>
    <property type="match status" value="1"/>
</dbReference>
<dbReference type="RefSeq" id="WP_377053919.1">
    <property type="nucleotide sequence ID" value="NZ_JBHLVZ010000073.1"/>
</dbReference>
<dbReference type="Proteomes" id="UP001589789">
    <property type="component" value="Unassembled WGS sequence"/>
</dbReference>
<evidence type="ECO:0000313" key="2">
    <source>
        <dbReference type="EMBL" id="MFC0387963.1"/>
    </source>
</evidence>
<dbReference type="Pfam" id="PF03693">
    <property type="entry name" value="ParD_antitoxin"/>
    <property type="match status" value="1"/>
</dbReference>
<keyword evidence="3" id="KW-1185">Reference proteome</keyword>
<evidence type="ECO:0000313" key="3">
    <source>
        <dbReference type="Proteomes" id="UP001589789"/>
    </source>
</evidence>
<protein>
    <submittedName>
        <fullName evidence="2">Type II toxin-antitoxin system ParD family antitoxin</fullName>
    </submittedName>
</protein>